<sequence length="297" mass="34135">MKRLHDIENDDLRQQVRDLQRDIENGDLRQQVQDLQRQQVRDLLEKRRGKSNPMRSIAPERCSIDDPLFIDVFTSYDADEPSRNSNSNIFSMSVYDTLVYDEDIFYELSEQPNNSNTNILLMSVYDKHVYDEDILSMQVYDKPVCDEGIFNELPGEMSKSPPPSVKFDDAAEDEGMDVDDNEEYDEEIFNNASIDEDNTQDSATNEQQLGQVKECIGYYHLEIVDLTDDFLSNSPHILVVLIEDIMDKLVKETIVTKVAGVSCVITTKKNFNYEFDALKYEVDVQVGLGVENVNPNI</sequence>
<reference evidence="2" key="1">
    <citation type="submission" date="2018-01" db="EMBL/GenBank/DDBJ databases">
        <authorList>
            <person name="Mao J.F."/>
        </authorList>
    </citation>
    <scope>NUCLEOTIDE SEQUENCE</scope>
    <source>
        <strain evidence="2">Huo1</strain>
        <tissue evidence="2">Leaf</tissue>
    </source>
</reference>
<dbReference type="Proteomes" id="UP000298416">
    <property type="component" value="Unassembled WGS sequence"/>
</dbReference>
<reference evidence="2" key="2">
    <citation type="submission" date="2020-08" db="EMBL/GenBank/DDBJ databases">
        <title>Plant Genome Project.</title>
        <authorList>
            <person name="Zhang R.-G."/>
        </authorList>
    </citation>
    <scope>NUCLEOTIDE SEQUENCE</scope>
    <source>
        <strain evidence="2">Huo1</strain>
        <tissue evidence="2">Leaf</tissue>
    </source>
</reference>
<comment type="caution">
    <text evidence="2">The sequence shown here is derived from an EMBL/GenBank/DDBJ whole genome shotgun (WGS) entry which is preliminary data.</text>
</comment>
<accession>A0A8X8YPL3</accession>
<keyword evidence="1" id="KW-0175">Coiled coil</keyword>
<gene>
    <name evidence="2" type="ORF">SASPL_101605</name>
</gene>
<dbReference type="EMBL" id="PNBA02000001">
    <property type="protein sequence ID" value="KAG6436703.1"/>
    <property type="molecule type" value="Genomic_DNA"/>
</dbReference>
<dbReference type="AlphaFoldDB" id="A0A8X8YPL3"/>
<evidence type="ECO:0000313" key="2">
    <source>
        <dbReference type="EMBL" id="KAG6436703.1"/>
    </source>
</evidence>
<proteinExistence type="predicted"/>
<evidence type="ECO:0000256" key="1">
    <source>
        <dbReference type="SAM" id="Coils"/>
    </source>
</evidence>
<evidence type="ECO:0000313" key="3">
    <source>
        <dbReference type="Proteomes" id="UP000298416"/>
    </source>
</evidence>
<name>A0A8X8YPL3_SALSN</name>
<protein>
    <submittedName>
        <fullName evidence="2">Uncharacterized protein</fullName>
    </submittedName>
</protein>
<feature type="coiled-coil region" evidence="1">
    <location>
        <begin position="2"/>
        <end position="29"/>
    </location>
</feature>
<organism evidence="2">
    <name type="scientific">Salvia splendens</name>
    <name type="common">Scarlet sage</name>
    <dbReference type="NCBI Taxonomy" id="180675"/>
    <lineage>
        <taxon>Eukaryota</taxon>
        <taxon>Viridiplantae</taxon>
        <taxon>Streptophyta</taxon>
        <taxon>Embryophyta</taxon>
        <taxon>Tracheophyta</taxon>
        <taxon>Spermatophyta</taxon>
        <taxon>Magnoliopsida</taxon>
        <taxon>eudicotyledons</taxon>
        <taxon>Gunneridae</taxon>
        <taxon>Pentapetalae</taxon>
        <taxon>asterids</taxon>
        <taxon>lamiids</taxon>
        <taxon>Lamiales</taxon>
        <taxon>Lamiaceae</taxon>
        <taxon>Nepetoideae</taxon>
        <taxon>Mentheae</taxon>
        <taxon>Salviinae</taxon>
        <taxon>Salvia</taxon>
        <taxon>Salvia subgen. Calosphace</taxon>
        <taxon>core Calosphace</taxon>
    </lineage>
</organism>
<keyword evidence="3" id="KW-1185">Reference proteome</keyword>